<reference evidence="2" key="1">
    <citation type="submission" date="2022-11" db="EMBL/GenBank/DDBJ databases">
        <authorList>
            <person name="Petersen C."/>
        </authorList>
    </citation>
    <scope>NUCLEOTIDE SEQUENCE</scope>
    <source>
        <strain evidence="2">IBT 34128</strain>
    </source>
</reference>
<feature type="compositionally biased region" description="Basic and acidic residues" evidence="1">
    <location>
        <begin position="101"/>
        <end position="112"/>
    </location>
</feature>
<protein>
    <submittedName>
        <fullName evidence="2">Uncharacterized protein</fullName>
    </submittedName>
</protein>
<accession>A0A9W9F1F1</accession>
<dbReference type="EMBL" id="JAPMSZ010000009">
    <property type="protein sequence ID" value="KAJ5091834.1"/>
    <property type="molecule type" value="Genomic_DNA"/>
</dbReference>
<dbReference type="GeneID" id="81396400"/>
<sequence length="183" mass="20179">MTVSIAIQTAPASPLPSRSVPILRNKRWPPMANRSALPYKLTIISKEKLAREATAPDPNLRRCVAHFRLHCGSVEWTEKDMNSRISSFDFEDTDEEDEKEEAEKETQEEQTPKSEFTTIDINDEPLSASETDATSPPSASPPPAPELSPENGLLDTNQDGLEMTSKNFWPSGGSCIAVQHISA</sequence>
<evidence type="ECO:0000313" key="3">
    <source>
        <dbReference type="Proteomes" id="UP001141434"/>
    </source>
</evidence>
<dbReference type="OrthoDB" id="4502539at2759"/>
<organism evidence="2 3">
    <name type="scientific">Penicillium alfredii</name>
    <dbReference type="NCBI Taxonomy" id="1506179"/>
    <lineage>
        <taxon>Eukaryota</taxon>
        <taxon>Fungi</taxon>
        <taxon>Dikarya</taxon>
        <taxon>Ascomycota</taxon>
        <taxon>Pezizomycotina</taxon>
        <taxon>Eurotiomycetes</taxon>
        <taxon>Eurotiomycetidae</taxon>
        <taxon>Eurotiales</taxon>
        <taxon>Aspergillaceae</taxon>
        <taxon>Penicillium</taxon>
    </lineage>
</organism>
<evidence type="ECO:0000313" key="2">
    <source>
        <dbReference type="EMBL" id="KAJ5091834.1"/>
    </source>
</evidence>
<gene>
    <name evidence="2" type="ORF">NUU61_006704</name>
</gene>
<evidence type="ECO:0000256" key="1">
    <source>
        <dbReference type="SAM" id="MobiDB-lite"/>
    </source>
</evidence>
<dbReference type="Proteomes" id="UP001141434">
    <property type="component" value="Unassembled WGS sequence"/>
</dbReference>
<feature type="compositionally biased region" description="Acidic residues" evidence="1">
    <location>
        <begin position="89"/>
        <end position="100"/>
    </location>
</feature>
<comment type="caution">
    <text evidence="2">The sequence shown here is derived from an EMBL/GenBank/DDBJ whole genome shotgun (WGS) entry which is preliminary data.</text>
</comment>
<feature type="compositionally biased region" description="Low complexity" evidence="1">
    <location>
        <begin position="127"/>
        <end position="137"/>
    </location>
</feature>
<dbReference type="RefSeq" id="XP_056510031.1">
    <property type="nucleotide sequence ID" value="XM_056657231.1"/>
</dbReference>
<feature type="region of interest" description="Disordered" evidence="1">
    <location>
        <begin position="82"/>
        <end position="174"/>
    </location>
</feature>
<feature type="compositionally biased region" description="Polar residues" evidence="1">
    <location>
        <begin position="154"/>
        <end position="168"/>
    </location>
</feature>
<proteinExistence type="predicted"/>
<dbReference type="AlphaFoldDB" id="A0A9W9F1F1"/>
<keyword evidence="3" id="KW-1185">Reference proteome</keyword>
<name>A0A9W9F1F1_9EURO</name>
<reference evidence="2" key="2">
    <citation type="journal article" date="2023" name="IMA Fungus">
        <title>Comparative genomic study of the Penicillium genus elucidates a diverse pangenome and 15 lateral gene transfer events.</title>
        <authorList>
            <person name="Petersen C."/>
            <person name="Sorensen T."/>
            <person name="Nielsen M.R."/>
            <person name="Sondergaard T.E."/>
            <person name="Sorensen J.L."/>
            <person name="Fitzpatrick D.A."/>
            <person name="Frisvad J.C."/>
            <person name="Nielsen K.L."/>
        </authorList>
    </citation>
    <scope>NUCLEOTIDE SEQUENCE</scope>
    <source>
        <strain evidence="2">IBT 34128</strain>
    </source>
</reference>